<dbReference type="Proteomes" id="UP000076825">
    <property type="component" value="Chromosome 1"/>
</dbReference>
<feature type="chain" id="PRO_5009816802" evidence="1">
    <location>
        <begin position="24"/>
        <end position="112"/>
    </location>
</feature>
<name>A0A157SIA3_9BORD</name>
<dbReference type="PATRIC" id="fig|123899.6.peg.2096"/>
<dbReference type="RefSeq" id="WP_025512815.1">
    <property type="nucleotide sequence ID" value="NZ_CP016340.1"/>
</dbReference>
<protein>
    <submittedName>
        <fullName evidence="2">Uncharacterized protein</fullName>
    </submittedName>
</protein>
<dbReference type="AlphaFoldDB" id="A0A157SIA3"/>
<evidence type="ECO:0000256" key="1">
    <source>
        <dbReference type="SAM" id="SignalP"/>
    </source>
</evidence>
<dbReference type="STRING" id="123899.SAMEA3906487_02100"/>
<proteinExistence type="predicted"/>
<keyword evidence="1" id="KW-0732">Signal</keyword>
<dbReference type="KEGG" id="btrm:SAMEA390648702100"/>
<accession>A0A157SIA3</accession>
<gene>
    <name evidence="2" type="ORF">SAMEA3906487_02100</name>
</gene>
<evidence type="ECO:0000313" key="2">
    <source>
        <dbReference type="EMBL" id="SAI70192.1"/>
    </source>
</evidence>
<dbReference type="GeneID" id="56590625"/>
<evidence type="ECO:0000313" key="3">
    <source>
        <dbReference type="Proteomes" id="UP000076825"/>
    </source>
</evidence>
<sequence length="112" mass="11800">MIRAWFVIFAVFCFGALSVSAEAGMPLAASQAPMPHETCVGPAPVDSGCVVAAHCADHGAICSLLCAPLFVIDPAVPRLPQLQARHRHVLRAPMLPVGVILPLPERPPSFVV</sequence>
<keyword evidence="3" id="KW-1185">Reference proteome</keyword>
<dbReference type="EMBL" id="LT546645">
    <property type="protein sequence ID" value="SAI70192.1"/>
    <property type="molecule type" value="Genomic_DNA"/>
</dbReference>
<organism evidence="2 3">
    <name type="scientific">Bordetella trematum</name>
    <dbReference type="NCBI Taxonomy" id="123899"/>
    <lineage>
        <taxon>Bacteria</taxon>
        <taxon>Pseudomonadati</taxon>
        <taxon>Pseudomonadota</taxon>
        <taxon>Betaproteobacteria</taxon>
        <taxon>Burkholderiales</taxon>
        <taxon>Alcaligenaceae</taxon>
        <taxon>Bordetella</taxon>
    </lineage>
</organism>
<reference evidence="2 3" key="1">
    <citation type="submission" date="2016-04" db="EMBL/GenBank/DDBJ databases">
        <authorList>
            <consortium name="Pathogen Informatics"/>
        </authorList>
    </citation>
    <scope>NUCLEOTIDE SEQUENCE [LARGE SCALE GENOMIC DNA]</scope>
    <source>
        <strain evidence="2 3">H044680328</strain>
    </source>
</reference>
<feature type="signal peptide" evidence="1">
    <location>
        <begin position="1"/>
        <end position="23"/>
    </location>
</feature>